<dbReference type="Proteomes" id="UP000235145">
    <property type="component" value="Unassembled WGS sequence"/>
</dbReference>
<organism evidence="1 2">
    <name type="scientific">Lactuca sativa</name>
    <name type="common">Garden lettuce</name>
    <dbReference type="NCBI Taxonomy" id="4236"/>
    <lineage>
        <taxon>Eukaryota</taxon>
        <taxon>Viridiplantae</taxon>
        <taxon>Streptophyta</taxon>
        <taxon>Embryophyta</taxon>
        <taxon>Tracheophyta</taxon>
        <taxon>Spermatophyta</taxon>
        <taxon>Magnoliopsida</taxon>
        <taxon>eudicotyledons</taxon>
        <taxon>Gunneridae</taxon>
        <taxon>Pentapetalae</taxon>
        <taxon>asterids</taxon>
        <taxon>campanulids</taxon>
        <taxon>Asterales</taxon>
        <taxon>Asteraceae</taxon>
        <taxon>Cichorioideae</taxon>
        <taxon>Cichorieae</taxon>
        <taxon>Lactucinae</taxon>
        <taxon>Lactuca</taxon>
    </lineage>
</organism>
<evidence type="ECO:0000313" key="2">
    <source>
        <dbReference type="Proteomes" id="UP000235145"/>
    </source>
</evidence>
<protein>
    <submittedName>
        <fullName evidence="1">Uncharacterized protein</fullName>
    </submittedName>
</protein>
<name>A0A9R1XMM1_LACSA</name>
<sequence length="140" mass="16644">MYPGRGDVIRCYDPLDLCLGRWDSLPISHGQFFSCRRFRAPYLESTVQWHIGSRRCSCHFAIYPQSRFFWERSSMIKSPRNICGWWRTWINGIGSRGGVIYGVKRTLNCRVCLRSLRIIRPTIQQKRLCIYYQLFLTLIN</sequence>
<gene>
    <name evidence="1" type="ORF">LSAT_V11C200056360</name>
</gene>
<comment type="caution">
    <text evidence="1">The sequence shown here is derived from an EMBL/GenBank/DDBJ whole genome shotgun (WGS) entry which is preliminary data.</text>
</comment>
<accession>A0A9R1XMM1</accession>
<proteinExistence type="predicted"/>
<keyword evidence="2" id="KW-1185">Reference proteome</keyword>
<dbReference type="EMBL" id="NBSK02000002">
    <property type="protein sequence ID" value="KAJ0220495.1"/>
    <property type="molecule type" value="Genomic_DNA"/>
</dbReference>
<evidence type="ECO:0000313" key="1">
    <source>
        <dbReference type="EMBL" id="KAJ0220495.1"/>
    </source>
</evidence>
<dbReference type="AlphaFoldDB" id="A0A9R1XMM1"/>
<reference evidence="1 2" key="1">
    <citation type="journal article" date="2017" name="Nat. Commun.">
        <title>Genome assembly with in vitro proximity ligation data and whole-genome triplication in lettuce.</title>
        <authorList>
            <person name="Reyes-Chin-Wo S."/>
            <person name="Wang Z."/>
            <person name="Yang X."/>
            <person name="Kozik A."/>
            <person name="Arikit S."/>
            <person name="Song C."/>
            <person name="Xia L."/>
            <person name="Froenicke L."/>
            <person name="Lavelle D.O."/>
            <person name="Truco M.J."/>
            <person name="Xia R."/>
            <person name="Zhu S."/>
            <person name="Xu C."/>
            <person name="Xu H."/>
            <person name="Xu X."/>
            <person name="Cox K."/>
            <person name="Korf I."/>
            <person name="Meyers B.C."/>
            <person name="Michelmore R.W."/>
        </authorList>
    </citation>
    <scope>NUCLEOTIDE SEQUENCE [LARGE SCALE GENOMIC DNA]</scope>
    <source>
        <strain evidence="2">cv. Salinas</strain>
        <tissue evidence="1">Seedlings</tissue>
    </source>
</reference>